<comment type="caution">
    <text evidence="2">The sequence shown here is derived from an EMBL/GenBank/DDBJ whole genome shotgun (WGS) entry which is preliminary data.</text>
</comment>
<dbReference type="EMBL" id="VBQZ03000084">
    <property type="protein sequence ID" value="MXQ92592.1"/>
    <property type="molecule type" value="Genomic_DNA"/>
</dbReference>
<keyword evidence="1" id="KW-0812">Transmembrane</keyword>
<reference evidence="2" key="1">
    <citation type="submission" date="2019-10" db="EMBL/GenBank/DDBJ databases">
        <title>The sequence and de novo assembly of the wild yak genome.</title>
        <authorList>
            <person name="Liu Y."/>
        </authorList>
    </citation>
    <scope>NUCLEOTIDE SEQUENCE [LARGE SCALE GENOMIC DNA]</scope>
    <source>
        <strain evidence="2">WY2019</strain>
    </source>
</reference>
<proteinExistence type="predicted"/>
<evidence type="ECO:0000256" key="1">
    <source>
        <dbReference type="SAM" id="Phobius"/>
    </source>
</evidence>
<gene>
    <name evidence="2" type="ORF">E5288_WYG005729</name>
</gene>
<keyword evidence="1" id="KW-1133">Transmembrane helix</keyword>
<sequence length="254" mass="28152">MPHDVALVQAGTSVTFADGAQRLEEEWDRKYGRKTSFGSALATCGMSVAYHQVCAELARLFMSETKVLGNGTLVLTRTESQDLLINMGFGYFSGVFGLAAFSVVRQSDKPERILHVIFASRAEDVREGNGNEKILKKVLVNFSQPTWVFILIQALSHMFWQKVDKVCTQSLIGDWQLAEQQPPSPAGQASVDGLQLAERSFLRVFVTNHFLEKTVLLLPAYLGKYQLSPNIPLRHVISLALYAVCIVALNMTGK</sequence>
<dbReference type="Proteomes" id="UP000322234">
    <property type="component" value="Unassembled WGS sequence"/>
</dbReference>
<keyword evidence="1" id="KW-0472">Membrane</keyword>
<feature type="transmembrane region" description="Helical" evidence="1">
    <location>
        <begin position="83"/>
        <end position="104"/>
    </location>
</feature>
<evidence type="ECO:0000313" key="2">
    <source>
        <dbReference type="EMBL" id="MXQ92592.1"/>
    </source>
</evidence>
<organism evidence="2 3">
    <name type="scientific">Bos mutus</name>
    <name type="common">wild yak</name>
    <dbReference type="NCBI Taxonomy" id="72004"/>
    <lineage>
        <taxon>Eukaryota</taxon>
        <taxon>Metazoa</taxon>
        <taxon>Chordata</taxon>
        <taxon>Craniata</taxon>
        <taxon>Vertebrata</taxon>
        <taxon>Euteleostomi</taxon>
        <taxon>Mammalia</taxon>
        <taxon>Eutheria</taxon>
        <taxon>Laurasiatheria</taxon>
        <taxon>Artiodactyla</taxon>
        <taxon>Ruminantia</taxon>
        <taxon>Pecora</taxon>
        <taxon>Bovidae</taxon>
        <taxon>Bovinae</taxon>
        <taxon>Bos</taxon>
    </lineage>
</organism>
<name>A0A6B0RSK2_9CETA</name>
<feature type="transmembrane region" description="Helical" evidence="1">
    <location>
        <begin position="231"/>
        <end position="251"/>
    </location>
</feature>
<dbReference type="AlphaFoldDB" id="A0A6B0RSK2"/>
<keyword evidence="3" id="KW-1185">Reference proteome</keyword>
<evidence type="ECO:0000313" key="3">
    <source>
        <dbReference type="Proteomes" id="UP000322234"/>
    </source>
</evidence>
<protein>
    <submittedName>
        <fullName evidence="2">Uncharacterized protein</fullName>
    </submittedName>
</protein>
<accession>A0A6B0RSK2</accession>